<gene>
    <name evidence="1" type="ORF">R3P38DRAFT_3168876</name>
</gene>
<accession>A0AAW0E2U1</accession>
<comment type="caution">
    <text evidence="1">The sequence shown here is derived from an EMBL/GenBank/DDBJ whole genome shotgun (WGS) entry which is preliminary data.</text>
</comment>
<dbReference type="AlphaFoldDB" id="A0AAW0E2U1"/>
<evidence type="ECO:0000313" key="1">
    <source>
        <dbReference type="EMBL" id="KAK7057355.1"/>
    </source>
</evidence>
<proteinExistence type="predicted"/>
<dbReference type="EMBL" id="JAWWNJ010000004">
    <property type="protein sequence ID" value="KAK7057355.1"/>
    <property type="molecule type" value="Genomic_DNA"/>
</dbReference>
<reference evidence="1 2" key="1">
    <citation type="journal article" date="2024" name="J Genomics">
        <title>Draft genome sequencing and assembly of Favolaschia claudopus CIRM-BRFM 2984 isolated from oak limbs.</title>
        <authorList>
            <person name="Navarro D."/>
            <person name="Drula E."/>
            <person name="Chaduli D."/>
            <person name="Cazenave R."/>
            <person name="Ahrendt S."/>
            <person name="Wang J."/>
            <person name="Lipzen A."/>
            <person name="Daum C."/>
            <person name="Barry K."/>
            <person name="Grigoriev I.V."/>
            <person name="Favel A."/>
            <person name="Rosso M.N."/>
            <person name="Martin F."/>
        </authorList>
    </citation>
    <scope>NUCLEOTIDE SEQUENCE [LARGE SCALE GENOMIC DNA]</scope>
    <source>
        <strain evidence="1 2">CIRM-BRFM 2984</strain>
    </source>
</reference>
<evidence type="ECO:0000313" key="2">
    <source>
        <dbReference type="Proteomes" id="UP001362999"/>
    </source>
</evidence>
<sequence>MLVHSGLRPYGAVPLLLERVVPESFSKNFTCADGFDLMEWIAGALTWLAQAELSTLSSVLRVLQRPIYLCHHFAFYTVKRTITLSSVGISLTLEEIEVRREVEVKALSFDPGLSASGEAFVGIRQLLFVASSNPETQSGSVILV</sequence>
<dbReference type="Proteomes" id="UP001362999">
    <property type="component" value="Unassembled WGS sequence"/>
</dbReference>
<organism evidence="1 2">
    <name type="scientific">Favolaschia claudopus</name>
    <dbReference type="NCBI Taxonomy" id="2862362"/>
    <lineage>
        <taxon>Eukaryota</taxon>
        <taxon>Fungi</taxon>
        <taxon>Dikarya</taxon>
        <taxon>Basidiomycota</taxon>
        <taxon>Agaricomycotina</taxon>
        <taxon>Agaricomycetes</taxon>
        <taxon>Agaricomycetidae</taxon>
        <taxon>Agaricales</taxon>
        <taxon>Marasmiineae</taxon>
        <taxon>Mycenaceae</taxon>
        <taxon>Favolaschia</taxon>
    </lineage>
</organism>
<protein>
    <submittedName>
        <fullName evidence="1">Uncharacterized protein</fullName>
    </submittedName>
</protein>
<keyword evidence="2" id="KW-1185">Reference proteome</keyword>
<name>A0AAW0E2U1_9AGAR</name>